<protein>
    <submittedName>
        <fullName evidence="2">DUF4892 domain-containing protein</fullName>
    </submittedName>
</protein>
<feature type="signal peptide" evidence="1">
    <location>
        <begin position="1"/>
        <end position="27"/>
    </location>
</feature>
<evidence type="ECO:0000256" key="1">
    <source>
        <dbReference type="SAM" id="SignalP"/>
    </source>
</evidence>
<accession>A0ABS3BBT8</accession>
<keyword evidence="1" id="KW-0732">Signal</keyword>
<evidence type="ECO:0000313" key="2">
    <source>
        <dbReference type="EMBL" id="MBN7768937.1"/>
    </source>
</evidence>
<reference evidence="2 3" key="1">
    <citation type="submission" date="2021-02" db="EMBL/GenBank/DDBJ databases">
        <title>PHA producing bacteria isolated from coastal sediment in Guangdong, Shenzhen.</title>
        <authorList>
            <person name="Zheng W."/>
            <person name="Yu S."/>
            <person name="Huang Y."/>
        </authorList>
    </citation>
    <scope>NUCLEOTIDE SEQUENCE [LARGE SCALE GENOMIC DNA]</scope>
    <source>
        <strain evidence="2 3">TN21-5</strain>
    </source>
</reference>
<keyword evidence="3" id="KW-1185">Reference proteome</keyword>
<dbReference type="Proteomes" id="UP000664344">
    <property type="component" value="Unassembled WGS sequence"/>
</dbReference>
<sequence>MANSGNSSAARMAAGLFCLLFAGLVAADWPESAPEAFPQSTLKSSVDIRSPGHLVLFSPVREIRNEIRSEVMARLPVQGEGQLYEIARDATRQAARAYYLKQLTGGGAQLLFECTGIACGRSNVWANQIFQQPGLLGRDAAQDYVVAATTAEDGRQWLTLVYTVTRGNLREYVWVEHLAVQNGVAIPGYTAGASPVRGPLVVPWSGGVTHRFDWSADDRRTLNDWAADGSEVVLASFTDLRQGETLDQALSRSKEAAESLATLLGKTGISRARIRIVPVGPMVRMNDPARQGDRVEIVVVRGS</sequence>
<organism evidence="2 3">
    <name type="scientific">Marinobacter daepoensis</name>
    <dbReference type="NCBI Taxonomy" id="262077"/>
    <lineage>
        <taxon>Bacteria</taxon>
        <taxon>Pseudomonadati</taxon>
        <taxon>Pseudomonadota</taxon>
        <taxon>Gammaproteobacteria</taxon>
        <taxon>Pseudomonadales</taxon>
        <taxon>Marinobacteraceae</taxon>
        <taxon>Marinobacter</taxon>
    </lineage>
</organism>
<proteinExistence type="predicted"/>
<gene>
    <name evidence="2" type="ORF">JYP53_03345</name>
</gene>
<comment type="caution">
    <text evidence="2">The sequence shown here is derived from an EMBL/GenBank/DDBJ whole genome shotgun (WGS) entry which is preliminary data.</text>
</comment>
<dbReference type="RefSeq" id="WP_206556701.1">
    <property type="nucleotide sequence ID" value="NZ_JAFKDB010000008.1"/>
</dbReference>
<feature type="chain" id="PRO_5045874578" evidence="1">
    <location>
        <begin position="28"/>
        <end position="303"/>
    </location>
</feature>
<dbReference type="EMBL" id="JAFKDB010000008">
    <property type="protein sequence ID" value="MBN7768937.1"/>
    <property type="molecule type" value="Genomic_DNA"/>
</dbReference>
<dbReference type="InterPro" id="IPR032608">
    <property type="entry name" value="DUF4892"/>
</dbReference>
<evidence type="ECO:0000313" key="3">
    <source>
        <dbReference type="Proteomes" id="UP000664344"/>
    </source>
</evidence>
<dbReference type="Pfam" id="PF16234">
    <property type="entry name" value="DUF4892"/>
    <property type="match status" value="1"/>
</dbReference>
<name>A0ABS3BBT8_9GAMM</name>